<keyword evidence="3" id="KW-1185">Reference proteome</keyword>
<gene>
    <name evidence="2" type="ORF">AVEN_60274_1</name>
</gene>
<comment type="caution">
    <text evidence="2">The sequence shown here is derived from an EMBL/GenBank/DDBJ whole genome shotgun (WGS) entry which is preliminary data.</text>
</comment>
<name>A0A4Y2CYT3_ARAVE</name>
<proteinExistence type="predicted"/>
<evidence type="ECO:0000313" key="2">
    <source>
        <dbReference type="EMBL" id="GBM09641.1"/>
    </source>
</evidence>
<evidence type="ECO:0000256" key="1">
    <source>
        <dbReference type="SAM" id="MobiDB-lite"/>
    </source>
</evidence>
<reference evidence="2 3" key="1">
    <citation type="journal article" date="2019" name="Sci. Rep.">
        <title>Orb-weaving spider Araneus ventricosus genome elucidates the spidroin gene catalogue.</title>
        <authorList>
            <person name="Kono N."/>
            <person name="Nakamura H."/>
            <person name="Ohtoshi R."/>
            <person name="Moran D.A.P."/>
            <person name="Shinohara A."/>
            <person name="Yoshida Y."/>
            <person name="Fujiwara M."/>
            <person name="Mori M."/>
            <person name="Tomita M."/>
            <person name="Arakawa K."/>
        </authorList>
    </citation>
    <scope>NUCLEOTIDE SEQUENCE [LARGE SCALE GENOMIC DNA]</scope>
</reference>
<evidence type="ECO:0000313" key="3">
    <source>
        <dbReference type="Proteomes" id="UP000499080"/>
    </source>
</evidence>
<dbReference type="EMBL" id="BGPR01000273">
    <property type="protein sequence ID" value="GBM09641.1"/>
    <property type="molecule type" value="Genomic_DNA"/>
</dbReference>
<feature type="region of interest" description="Disordered" evidence="1">
    <location>
        <begin position="1"/>
        <end position="29"/>
    </location>
</feature>
<dbReference type="AlphaFoldDB" id="A0A4Y2CYT3"/>
<dbReference type="Proteomes" id="UP000499080">
    <property type="component" value="Unassembled WGS sequence"/>
</dbReference>
<sequence length="124" mass="13812">MNGSKHPVNSSSEGEGEGSPPLLKSTSNSIAARDINLGMTTCRTSKQSRFPVGYSNGCVAPRAHLRRRHRKRRRGSSHEPIVKGVADYAFRRPFSSDDQKRFRLSVDGTSFFTPESDVFQDIEL</sequence>
<accession>A0A4Y2CYT3</accession>
<organism evidence="2 3">
    <name type="scientific">Araneus ventricosus</name>
    <name type="common">Orbweaver spider</name>
    <name type="synonym">Epeira ventricosa</name>
    <dbReference type="NCBI Taxonomy" id="182803"/>
    <lineage>
        <taxon>Eukaryota</taxon>
        <taxon>Metazoa</taxon>
        <taxon>Ecdysozoa</taxon>
        <taxon>Arthropoda</taxon>
        <taxon>Chelicerata</taxon>
        <taxon>Arachnida</taxon>
        <taxon>Araneae</taxon>
        <taxon>Araneomorphae</taxon>
        <taxon>Entelegynae</taxon>
        <taxon>Araneoidea</taxon>
        <taxon>Araneidae</taxon>
        <taxon>Araneus</taxon>
    </lineage>
</organism>
<protein>
    <submittedName>
        <fullName evidence="2">Uncharacterized protein</fullName>
    </submittedName>
</protein>